<feature type="non-terminal residue" evidence="1">
    <location>
        <position position="80"/>
    </location>
</feature>
<accession>A0ABN8J2N5</accession>
<gene>
    <name evidence="1" type="ORF">IPOD504_LOCUS15266</name>
</gene>
<reference evidence="1" key="1">
    <citation type="submission" date="2022-03" db="EMBL/GenBank/DDBJ databases">
        <authorList>
            <person name="Martin H S."/>
        </authorList>
    </citation>
    <scope>NUCLEOTIDE SEQUENCE</scope>
</reference>
<proteinExistence type="predicted"/>
<name>A0ABN8J2N5_9NEOP</name>
<sequence>MLCRNTSYWWLIDSENSQCSIQFDTVLFGGTLNAVVGWRGAKMKNEPSAQAYRNRASRRPYQCRGDRSLHCLRLPPSAAD</sequence>
<keyword evidence="2" id="KW-1185">Reference proteome</keyword>
<protein>
    <submittedName>
        <fullName evidence="1">Uncharacterized protein</fullName>
    </submittedName>
</protein>
<evidence type="ECO:0000313" key="1">
    <source>
        <dbReference type="EMBL" id="CAH2071784.1"/>
    </source>
</evidence>
<evidence type="ECO:0000313" key="2">
    <source>
        <dbReference type="Proteomes" id="UP000837857"/>
    </source>
</evidence>
<dbReference type="EMBL" id="OW152818">
    <property type="protein sequence ID" value="CAH2071784.1"/>
    <property type="molecule type" value="Genomic_DNA"/>
</dbReference>
<dbReference type="Proteomes" id="UP000837857">
    <property type="component" value="Chromosome 6"/>
</dbReference>
<organism evidence="1 2">
    <name type="scientific">Iphiclides podalirius</name>
    <name type="common">scarce swallowtail</name>
    <dbReference type="NCBI Taxonomy" id="110791"/>
    <lineage>
        <taxon>Eukaryota</taxon>
        <taxon>Metazoa</taxon>
        <taxon>Ecdysozoa</taxon>
        <taxon>Arthropoda</taxon>
        <taxon>Hexapoda</taxon>
        <taxon>Insecta</taxon>
        <taxon>Pterygota</taxon>
        <taxon>Neoptera</taxon>
        <taxon>Endopterygota</taxon>
        <taxon>Lepidoptera</taxon>
        <taxon>Glossata</taxon>
        <taxon>Ditrysia</taxon>
        <taxon>Papilionoidea</taxon>
        <taxon>Papilionidae</taxon>
        <taxon>Papilioninae</taxon>
        <taxon>Iphiclides</taxon>
    </lineage>
</organism>